<keyword evidence="5 8" id="KW-0472">Membrane</keyword>
<evidence type="ECO:0000256" key="2">
    <source>
        <dbReference type="ARBA" id="ARBA00022692"/>
    </source>
</evidence>
<keyword evidence="6" id="KW-0175">Coiled coil</keyword>
<evidence type="ECO:0000313" key="11">
    <source>
        <dbReference type="Proteomes" id="UP000504637"/>
    </source>
</evidence>
<dbReference type="GO" id="GO:0005789">
    <property type="term" value="C:endoplasmic reticulum membrane"/>
    <property type="evidence" value="ECO:0007669"/>
    <property type="project" value="TreeGrafter"/>
</dbReference>
<evidence type="ECO:0000256" key="6">
    <source>
        <dbReference type="SAM" id="Coils"/>
    </source>
</evidence>
<feature type="domain" description="L-type lectin-like" evidence="10">
    <location>
        <begin position="17"/>
        <end position="227"/>
    </location>
</feature>
<dbReference type="GO" id="GO:0030134">
    <property type="term" value="C:COPII-coated ER to Golgi transport vesicle"/>
    <property type="evidence" value="ECO:0007669"/>
    <property type="project" value="TreeGrafter"/>
</dbReference>
<dbReference type="PANTHER" id="PTHR12223">
    <property type="entry name" value="VESICULAR MANNOSE-BINDING LECTIN"/>
    <property type="match status" value="1"/>
</dbReference>
<dbReference type="Gene3D" id="2.60.120.200">
    <property type="match status" value="1"/>
</dbReference>
<dbReference type="GeneID" id="54358292"/>
<dbReference type="Proteomes" id="UP000504637">
    <property type="component" value="Unplaced"/>
</dbReference>
<evidence type="ECO:0000256" key="7">
    <source>
        <dbReference type="SAM" id="MobiDB-lite"/>
    </source>
</evidence>
<evidence type="ECO:0000256" key="4">
    <source>
        <dbReference type="ARBA" id="ARBA00022989"/>
    </source>
</evidence>
<evidence type="ECO:0000256" key="8">
    <source>
        <dbReference type="SAM" id="Phobius"/>
    </source>
</evidence>
<dbReference type="PANTHER" id="PTHR12223:SF28">
    <property type="entry name" value="LECTIN, MANNOSE BINDING 1 LIKE"/>
    <property type="match status" value="1"/>
</dbReference>
<feature type="region of interest" description="Disordered" evidence="7">
    <location>
        <begin position="232"/>
        <end position="267"/>
    </location>
</feature>
<accession>A0A6J3LYN1</accession>
<feature type="coiled-coil region" evidence="6">
    <location>
        <begin position="337"/>
        <end position="371"/>
    </location>
</feature>
<dbReference type="SUPFAM" id="SSF49899">
    <property type="entry name" value="Concanavalin A-like lectins/glucanases"/>
    <property type="match status" value="1"/>
</dbReference>
<keyword evidence="3 9" id="KW-0732">Signal</keyword>
<feature type="transmembrane region" description="Helical" evidence="8">
    <location>
        <begin position="396"/>
        <end position="417"/>
    </location>
</feature>
<keyword evidence="4 8" id="KW-1133">Transmembrane helix</keyword>
<evidence type="ECO:0000313" key="12">
    <source>
        <dbReference type="RefSeq" id="XP_033457784.1"/>
    </source>
</evidence>
<feature type="signal peptide" evidence="9">
    <location>
        <begin position="1"/>
        <end position="16"/>
    </location>
</feature>
<evidence type="ECO:0000259" key="10">
    <source>
        <dbReference type="PROSITE" id="PS51328"/>
    </source>
</evidence>
<feature type="non-terminal residue" evidence="12">
    <location>
        <position position="1"/>
    </location>
</feature>
<dbReference type="RefSeq" id="XP_033457784.1">
    <property type="nucleotide sequence ID" value="XM_033600492.1"/>
</dbReference>
<dbReference type="PROSITE" id="PS51328">
    <property type="entry name" value="L_LECTIN_LIKE"/>
    <property type="match status" value="1"/>
</dbReference>
<keyword evidence="2 8" id="KW-0812">Transmembrane</keyword>
<evidence type="ECO:0000256" key="5">
    <source>
        <dbReference type="ARBA" id="ARBA00023136"/>
    </source>
</evidence>
<dbReference type="GO" id="GO:0006888">
    <property type="term" value="P:endoplasmic reticulum to Golgi vesicle-mediated transport"/>
    <property type="evidence" value="ECO:0007669"/>
    <property type="project" value="TreeGrafter"/>
</dbReference>
<comment type="subcellular location">
    <subcellularLocation>
        <location evidence="1">Membrane</location>
        <topology evidence="1">Single-pass type I membrane protein</topology>
    </subcellularLocation>
</comment>
<dbReference type="InterPro" id="IPR051136">
    <property type="entry name" value="Intracellular_Lectin-GPT"/>
</dbReference>
<feature type="chain" id="PRO_5027082505" evidence="9">
    <location>
        <begin position="17"/>
        <end position="429"/>
    </location>
</feature>
<dbReference type="GO" id="GO:0005537">
    <property type="term" value="F:D-mannose binding"/>
    <property type="evidence" value="ECO:0007669"/>
    <property type="project" value="TreeGrafter"/>
</dbReference>
<organism evidence="12">
    <name type="scientific">Dissoconium aciculare CBS 342.82</name>
    <dbReference type="NCBI Taxonomy" id="1314786"/>
    <lineage>
        <taxon>Eukaryota</taxon>
        <taxon>Fungi</taxon>
        <taxon>Dikarya</taxon>
        <taxon>Ascomycota</taxon>
        <taxon>Pezizomycotina</taxon>
        <taxon>Dothideomycetes</taxon>
        <taxon>Dothideomycetidae</taxon>
        <taxon>Mycosphaerellales</taxon>
        <taxon>Dissoconiaceae</taxon>
        <taxon>Dissoconium</taxon>
    </lineage>
</organism>
<name>A0A6J3LYN1_9PEZI</name>
<dbReference type="OrthoDB" id="10265193at2759"/>
<dbReference type="InterPro" id="IPR013320">
    <property type="entry name" value="ConA-like_dom_sf"/>
</dbReference>
<reference evidence="12" key="2">
    <citation type="submission" date="2020-04" db="EMBL/GenBank/DDBJ databases">
        <authorList>
            <consortium name="NCBI Genome Project"/>
        </authorList>
    </citation>
    <scope>NUCLEOTIDE SEQUENCE</scope>
    <source>
        <strain evidence="12">CBS 342.82</strain>
    </source>
</reference>
<protein>
    <submittedName>
        <fullName evidence="12">Concanavalin A-like lectin/glucanase</fullName>
    </submittedName>
</protein>
<evidence type="ECO:0000256" key="1">
    <source>
        <dbReference type="ARBA" id="ARBA00004479"/>
    </source>
</evidence>
<dbReference type="GO" id="GO:0000139">
    <property type="term" value="C:Golgi membrane"/>
    <property type="evidence" value="ECO:0007669"/>
    <property type="project" value="TreeGrafter"/>
</dbReference>
<proteinExistence type="predicted"/>
<keyword evidence="11" id="KW-1185">Reference proteome</keyword>
<dbReference type="AlphaFoldDB" id="A0A6J3LYN1"/>
<feature type="compositionally biased region" description="Basic and acidic residues" evidence="7">
    <location>
        <begin position="232"/>
        <end position="256"/>
    </location>
</feature>
<gene>
    <name evidence="12" type="ORF">K489DRAFT_303840</name>
</gene>
<evidence type="ECO:0000256" key="9">
    <source>
        <dbReference type="SAM" id="SignalP"/>
    </source>
</evidence>
<reference evidence="12" key="3">
    <citation type="submission" date="2025-08" db="UniProtKB">
        <authorList>
            <consortium name="RefSeq"/>
        </authorList>
    </citation>
    <scope>IDENTIFICATION</scope>
    <source>
        <strain evidence="12">CBS 342.82</strain>
    </source>
</reference>
<sequence>LSQPLAYLLLAKLAAAGDLIENLSFGHHGINREMPGWRPTAINHELQYYSDRIILTPPYPGGTRASLWSDNKSSTTAWTAEFQFRVNGQESGGGNLQLWYTKEKEIIGTNSAFTVGHFDGLVLVIDQYGGQGGSIRGFLNDGEHSFKSEHQLESLAFGHCTYHYRNLGRPSKLKVSNHNGLTVTVDDQICFSTPEIQMPSGYYFGVTATTTDTPDSFEVFKLENQQGKYHVGDHHTGGHHSEDHHASESAPHHLDDFPGSPEVLPDVDADTITKEGEQFADLHNRLQGMTHLVANMYVDLRALREGQKEHHEAQMEHMQNIQGSRETGLPVETVNTINRLSERLANIERMMETAQRDRENARNAVARLQSAVDQMHGGISEHLPEKIVVRTSAPKMTLFLFIILGAQAVLVAAYVVYKRRRNGMPKKYL</sequence>
<evidence type="ECO:0000256" key="3">
    <source>
        <dbReference type="ARBA" id="ARBA00022729"/>
    </source>
</evidence>
<reference evidence="12" key="1">
    <citation type="submission" date="2020-01" db="EMBL/GenBank/DDBJ databases">
        <authorList>
            <consortium name="DOE Joint Genome Institute"/>
            <person name="Haridas S."/>
            <person name="Albert R."/>
            <person name="Binder M."/>
            <person name="Bloem J."/>
            <person name="Labutti K."/>
            <person name="Salamov A."/>
            <person name="Andreopoulos B."/>
            <person name="Baker S.E."/>
            <person name="Barry K."/>
            <person name="Bills G."/>
            <person name="Bluhm B.H."/>
            <person name="Cannon C."/>
            <person name="Castanera R."/>
            <person name="Culley D.E."/>
            <person name="Daum C."/>
            <person name="Ezra D."/>
            <person name="Gonzalez J.B."/>
            <person name="Henrissat B."/>
            <person name="Kuo A."/>
            <person name="Liang C."/>
            <person name="Lipzen A."/>
            <person name="Lutzoni F."/>
            <person name="Magnuson J."/>
            <person name="Mondo S."/>
            <person name="Nolan M."/>
            <person name="Ohm R."/>
            <person name="Pangilinan J."/>
            <person name="Park H.-J."/>
            <person name="Ramirez L."/>
            <person name="Alfaro M."/>
            <person name="Sun H."/>
            <person name="Tritt A."/>
            <person name="Yoshinaga Y."/>
            <person name="Zwiers L.-H."/>
            <person name="Turgeon B.G."/>
            <person name="Goodwin S.B."/>
            <person name="Spatafora J.W."/>
            <person name="Crous P.W."/>
            <person name="Grigoriev I.V."/>
        </authorList>
    </citation>
    <scope>NUCLEOTIDE SEQUENCE</scope>
    <source>
        <strain evidence="12">CBS 342.82</strain>
    </source>
</reference>
<dbReference type="GO" id="GO:0005793">
    <property type="term" value="C:endoplasmic reticulum-Golgi intermediate compartment"/>
    <property type="evidence" value="ECO:0007669"/>
    <property type="project" value="TreeGrafter"/>
</dbReference>
<dbReference type="InterPro" id="IPR005052">
    <property type="entry name" value="Lectin_leg"/>
</dbReference>
<dbReference type="Pfam" id="PF03388">
    <property type="entry name" value="Lectin_leg-like"/>
    <property type="match status" value="1"/>
</dbReference>